<dbReference type="AlphaFoldDB" id="A0A0P1GNP5"/>
<dbReference type="STRING" id="340021.TM5383_01323"/>
<gene>
    <name evidence="7" type="primary">oxyR_1</name>
    <name evidence="7" type="ORF">TM5383_01323</name>
</gene>
<comment type="similarity">
    <text evidence="1">Belongs to the LysR transcriptional regulatory family.</text>
</comment>
<keyword evidence="2" id="KW-0805">Transcription regulation</keyword>
<keyword evidence="4" id="KW-0010">Activator</keyword>
<dbReference type="Gene3D" id="1.10.10.10">
    <property type="entry name" value="Winged helix-like DNA-binding domain superfamily/Winged helix DNA-binding domain"/>
    <property type="match status" value="1"/>
</dbReference>
<reference evidence="7 8" key="1">
    <citation type="submission" date="2015-09" db="EMBL/GenBank/DDBJ databases">
        <authorList>
            <consortium name="Swine Surveillance"/>
        </authorList>
    </citation>
    <scope>NUCLEOTIDE SEQUENCE [LARGE SCALE GENOMIC DNA]</scope>
    <source>
        <strain evidence="7 8">CECT 8383</strain>
    </source>
</reference>
<organism evidence="7 8">
    <name type="scientific">Thalassovita mediterranea</name>
    <dbReference type="NCBI Taxonomy" id="340021"/>
    <lineage>
        <taxon>Bacteria</taxon>
        <taxon>Pseudomonadati</taxon>
        <taxon>Pseudomonadota</taxon>
        <taxon>Alphaproteobacteria</taxon>
        <taxon>Rhodobacterales</taxon>
        <taxon>Roseobacteraceae</taxon>
        <taxon>Thalassovita</taxon>
    </lineage>
</organism>
<dbReference type="EMBL" id="CYSF01000006">
    <property type="protein sequence ID" value="CUH84118.1"/>
    <property type="molecule type" value="Genomic_DNA"/>
</dbReference>
<evidence type="ECO:0000256" key="3">
    <source>
        <dbReference type="ARBA" id="ARBA00023125"/>
    </source>
</evidence>
<evidence type="ECO:0000256" key="1">
    <source>
        <dbReference type="ARBA" id="ARBA00009437"/>
    </source>
</evidence>
<dbReference type="GO" id="GO:0003677">
    <property type="term" value="F:DNA binding"/>
    <property type="evidence" value="ECO:0007669"/>
    <property type="project" value="UniProtKB-KW"/>
</dbReference>
<evidence type="ECO:0000256" key="5">
    <source>
        <dbReference type="ARBA" id="ARBA00023163"/>
    </source>
</evidence>
<dbReference type="InterPro" id="IPR036388">
    <property type="entry name" value="WH-like_DNA-bd_sf"/>
</dbReference>
<dbReference type="SUPFAM" id="SSF46785">
    <property type="entry name" value="Winged helix' DNA-binding domain"/>
    <property type="match status" value="1"/>
</dbReference>
<evidence type="ECO:0000259" key="6">
    <source>
        <dbReference type="PROSITE" id="PS50931"/>
    </source>
</evidence>
<dbReference type="PANTHER" id="PTHR30346:SF26">
    <property type="entry name" value="HYDROGEN PEROXIDE-INDUCIBLE GENES ACTIVATOR"/>
    <property type="match status" value="1"/>
</dbReference>
<sequence length="319" mass="35298">MILIDFIYHLGDLMPTLQQLRYLVAVADTRHFRRAAERCNVTQPTLSAQLKLLEEKLNATLVERGGSRILLTPLGAEIVARARAALNEVEEIRALAQLQGGNLASTIRVGVVQSLGSYLMPLIVPDLHQSHPRLKLYIREGLPANLLNSLKDGALDLLFYPLPVKETDFETLPLFREPLSVVVPQDHPFTTEQAVRAEMLKGETIMALEAGHRLNEQVERICDRYGARVSNDFAGTSLDTLRQMVAMGMGVSLLPALYVKSEVATQNLVAALPFEGVPPSRTVGMVWRRTSVRGAEYGELGDEIRKILSERAKEVTVLG</sequence>
<keyword evidence="8" id="KW-1185">Reference proteome</keyword>
<dbReference type="PRINTS" id="PR00039">
    <property type="entry name" value="HTHLYSR"/>
</dbReference>
<protein>
    <submittedName>
        <fullName evidence="7">Morphology and auto-aggregation control protein</fullName>
    </submittedName>
</protein>
<dbReference type="GO" id="GO:0032993">
    <property type="term" value="C:protein-DNA complex"/>
    <property type="evidence" value="ECO:0007669"/>
    <property type="project" value="TreeGrafter"/>
</dbReference>
<dbReference type="InterPro" id="IPR036390">
    <property type="entry name" value="WH_DNA-bd_sf"/>
</dbReference>
<dbReference type="RefSeq" id="WP_234969156.1">
    <property type="nucleotide sequence ID" value="NZ_FTNX01000001.1"/>
</dbReference>
<keyword evidence="3" id="KW-0238">DNA-binding</keyword>
<keyword evidence="5" id="KW-0804">Transcription</keyword>
<dbReference type="FunFam" id="1.10.10.10:FF:000001">
    <property type="entry name" value="LysR family transcriptional regulator"/>
    <property type="match status" value="1"/>
</dbReference>
<dbReference type="PANTHER" id="PTHR30346">
    <property type="entry name" value="TRANSCRIPTIONAL DUAL REGULATOR HCAR-RELATED"/>
    <property type="match status" value="1"/>
</dbReference>
<dbReference type="Pfam" id="PF00126">
    <property type="entry name" value="HTH_1"/>
    <property type="match status" value="1"/>
</dbReference>
<dbReference type="Gene3D" id="3.40.190.10">
    <property type="entry name" value="Periplasmic binding protein-like II"/>
    <property type="match status" value="2"/>
</dbReference>
<name>A0A0P1GNP5_9RHOB</name>
<accession>A0A0P1GNP5</accession>
<evidence type="ECO:0000256" key="2">
    <source>
        <dbReference type="ARBA" id="ARBA00023015"/>
    </source>
</evidence>
<proteinExistence type="inferred from homology"/>
<dbReference type="Pfam" id="PF03466">
    <property type="entry name" value="LysR_substrate"/>
    <property type="match status" value="1"/>
</dbReference>
<evidence type="ECO:0000256" key="4">
    <source>
        <dbReference type="ARBA" id="ARBA00023159"/>
    </source>
</evidence>
<dbReference type="PROSITE" id="PS50931">
    <property type="entry name" value="HTH_LYSR"/>
    <property type="match status" value="1"/>
</dbReference>
<dbReference type="GO" id="GO:0003700">
    <property type="term" value="F:DNA-binding transcription factor activity"/>
    <property type="evidence" value="ECO:0007669"/>
    <property type="project" value="InterPro"/>
</dbReference>
<dbReference type="Proteomes" id="UP000051681">
    <property type="component" value="Unassembled WGS sequence"/>
</dbReference>
<dbReference type="SUPFAM" id="SSF53850">
    <property type="entry name" value="Periplasmic binding protein-like II"/>
    <property type="match status" value="1"/>
</dbReference>
<evidence type="ECO:0000313" key="7">
    <source>
        <dbReference type="EMBL" id="CUH84118.1"/>
    </source>
</evidence>
<feature type="domain" description="HTH lysR-type" evidence="6">
    <location>
        <begin position="15"/>
        <end position="72"/>
    </location>
</feature>
<dbReference type="InterPro" id="IPR005119">
    <property type="entry name" value="LysR_subst-bd"/>
</dbReference>
<dbReference type="InterPro" id="IPR000847">
    <property type="entry name" value="LysR_HTH_N"/>
</dbReference>
<dbReference type="CDD" id="cd08411">
    <property type="entry name" value="PBP2_OxyR"/>
    <property type="match status" value="1"/>
</dbReference>
<evidence type="ECO:0000313" key="8">
    <source>
        <dbReference type="Proteomes" id="UP000051681"/>
    </source>
</evidence>